<sequence length="139" mass="15859">MQRDTNAEIEKISNNIHQLAGKQQVDSVYLLRLENASLLNIPQPERSDVKNSSKKSLNFWQEERKDLVESVESKEKQNSVVPQSLPDFVRFVCNVIQCCKSYSSLGSFKLIRVTYEASQLLIIHDSTYAIAVIKSEPDK</sequence>
<protein>
    <submittedName>
        <fullName evidence="1">Schizosaccharomyces specific protein Mug15</fullName>
    </submittedName>
</protein>
<dbReference type="Proteomes" id="UP001212411">
    <property type="component" value="Chromosome 1"/>
</dbReference>
<keyword evidence="2" id="KW-1185">Reference proteome</keyword>
<accession>A0AAE9W7D2</accession>
<dbReference type="AlphaFoldDB" id="A0AAE9W7D2"/>
<gene>
    <name evidence="1" type="primary">mug15</name>
    <name evidence="1" type="ORF">SOMG_01917</name>
</gene>
<evidence type="ECO:0000313" key="1">
    <source>
        <dbReference type="EMBL" id="WBW71189.1"/>
    </source>
</evidence>
<proteinExistence type="predicted"/>
<dbReference type="GeneID" id="80875399"/>
<dbReference type="EMBL" id="CP115611">
    <property type="protein sequence ID" value="WBW71189.1"/>
    <property type="molecule type" value="Genomic_DNA"/>
</dbReference>
<organism evidence="1 2">
    <name type="scientific">Schizosaccharomyces osmophilus</name>
    <dbReference type="NCBI Taxonomy" id="2545709"/>
    <lineage>
        <taxon>Eukaryota</taxon>
        <taxon>Fungi</taxon>
        <taxon>Dikarya</taxon>
        <taxon>Ascomycota</taxon>
        <taxon>Taphrinomycotina</taxon>
        <taxon>Schizosaccharomycetes</taxon>
        <taxon>Schizosaccharomycetales</taxon>
        <taxon>Schizosaccharomycetaceae</taxon>
        <taxon>Schizosaccharomyces</taxon>
    </lineage>
</organism>
<name>A0AAE9W7D2_9SCHI</name>
<dbReference type="RefSeq" id="XP_056035432.1">
    <property type="nucleotide sequence ID" value="XM_056180710.1"/>
</dbReference>
<reference evidence="1 2" key="1">
    <citation type="journal article" date="2023" name="G3 (Bethesda)">
        <title>A high-quality reference genome for the fission yeast Schizosaccharomyces osmophilus.</title>
        <authorList>
            <person name="Jia G.S."/>
            <person name="Zhang W.C."/>
            <person name="Liang Y."/>
            <person name="Liu X.H."/>
            <person name="Rhind N."/>
            <person name="Pidoux A."/>
            <person name="Brysch-Herzberg M."/>
            <person name="Du L.L."/>
        </authorList>
    </citation>
    <scope>NUCLEOTIDE SEQUENCE [LARGE SCALE GENOMIC DNA]</scope>
    <source>
        <strain evidence="1 2">CBS 15793</strain>
    </source>
</reference>
<evidence type="ECO:0000313" key="2">
    <source>
        <dbReference type="Proteomes" id="UP001212411"/>
    </source>
</evidence>
<dbReference type="KEGG" id="som:SOMG_01917"/>